<dbReference type="EMBL" id="QJNU01001588">
    <property type="protein sequence ID" value="RYO74343.1"/>
    <property type="molecule type" value="Genomic_DNA"/>
</dbReference>
<evidence type="ECO:0000256" key="3">
    <source>
        <dbReference type="ARBA" id="ARBA00022989"/>
    </source>
</evidence>
<feature type="transmembrane region" description="Helical" evidence="7">
    <location>
        <begin position="266"/>
        <end position="285"/>
    </location>
</feature>
<feature type="compositionally biased region" description="Low complexity" evidence="6">
    <location>
        <begin position="67"/>
        <end position="76"/>
    </location>
</feature>
<dbReference type="PANTHER" id="PTHR35042:SF1">
    <property type="entry name" value="DUF1772-DOMAIN-CONTAINING PROTEIN"/>
    <property type="match status" value="1"/>
</dbReference>
<keyword evidence="3 7" id="KW-1133">Transmembrane helix</keyword>
<evidence type="ECO:0000256" key="4">
    <source>
        <dbReference type="ARBA" id="ARBA00023136"/>
    </source>
</evidence>
<dbReference type="PANTHER" id="PTHR35042">
    <property type="entry name" value="ANTHRONE OXYGENASE ENCC"/>
    <property type="match status" value="1"/>
</dbReference>
<feature type="transmembrane region" description="Helical" evidence="7">
    <location>
        <begin position="135"/>
        <end position="155"/>
    </location>
</feature>
<gene>
    <name evidence="8" type="ORF">DL764_010868</name>
</gene>
<feature type="compositionally biased region" description="Low complexity" evidence="6">
    <location>
        <begin position="83"/>
        <end position="99"/>
    </location>
</feature>
<dbReference type="Proteomes" id="UP000293360">
    <property type="component" value="Unassembled WGS sequence"/>
</dbReference>
<name>A0A4V1X8K5_9PEZI</name>
<keyword evidence="9" id="KW-1185">Reference proteome</keyword>
<feature type="compositionally biased region" description="Polar residues" evidence="6">
    <location>
        <begin position="238"/>
        <end position="248"/>
    </location>
</feature>
<dbReference type="Pfam" id="PF08592">
    <property type="entry name" value="Anthrone_oxy"/>
    <property type="match status" value="1"/>
</dbReference>
<reference evidence="8 9" key="1">
    <citation type="submission" date="2018-06" db="EMBL/GenBank/DDBJ databases">
        <title>Complete Genomes of Monosporascus.</title>
        <authorList>
            <person name="Robinson A.J."/>
            <person name="Natvig D.O."/>
        </authorList>
    </citation>
    <scope>NUCLEOTIDE SEQUENCE [LARGE SCALE GENOMIC DNA]</scope>
    <source>
        <strain evidence="8 9">CBS 110550</strain>
    </source>
</reference>
<keyword evidence="2 7" id="KW-0812">Transmembrane</keyword>
<comment type="caution">
    <text evidence="8">The sequence shown here is derived from an EMBL/GenBank/DDBJ whole genome shotgun (WGS) entry which is preliminary data.</text>
</comment>
<comment type="subcellular location">
    <subcellularLocation>
        <location evidence="1">Membrane</location>
        <topology evidence="1">Multi-pass membrane protein</topology>
    </subcellularLocation>
</comment>
<evidence type="ECO:0000256" key="2">
    <source>
        <dbReference type="ARBA" id="ARBA00022692"/>
    </source>
</evidence>
<accession>A0A4V1X8K5</accession>
<evidence type="ECO:0000256" key="1">
    <source>
        <dbReference type="ARBA" id="ARBA00004141"/>
    </source>
</evidence>
<evidence type="ECO:0000256" key="5">
    <source>
        <dbReference type="ARBA" id="ARBA00034313"/>
    </source>
</evidence>
<evidence type="ECO:0000313" key="8">
    <source>
        <dbReference type="EMBL" id="RYO74343.1"/>
    </source>
</evidence>
<dbReference type="InterPro" id="IPR013901">
    <property type="entry name" value="Anthrone_oxy"/>
</dbReference>
<feature type="region of interest" description="Disordered" evidence="6">
    <location>
        <begin position="1"/>
        <end position="101"/>
    </location>
</feature>
<feature type="compositionally biased region" description="Polar residues" evidence="6">
    <location>
        <begin position="33"/>
        <end position="66"/>
    </location>
</feature>
<evidence type="ECO:0000313" key="9">
    <source>
        <dbReference type="Proteomes" id="UP000293360"/>
    </source>
</evidence>
<organism evidence="8 9">
    <name type="scientific">Monosporascus ibericus</name>
    <dbReference type="NCBI Taxonomy" id="155417"/>
    <lineage>
        <taxon>Eukaryota</taxon>
        <taxon>Fungi</taxon>
        <taxon>Dikarya</taxon>
        <taxon>Ascomycota</taxon>
        <taxon>Pezizomycotina</taxon>
        <taxon>Sordariomycetes</taxon>
        <taxon>Xylariomycetidae</taxon>
        <taxon>Xylariales</taxon>
        <taxon>Xylariales incertae sedis</taxon>
        <taxon>Monosporascus</taxon>
    </lineage>
</organism>
<dbReference type="OrthoDB" id="5954308at2759"/>
<evidence type="ECO:0000256" key="6">
    <source>
        <dbReference type="SAM" id="MobiDB-lite"/>
    </source>
</evidence>
<feature type="transmembrane region" description="Helical" evidence="7">
    <location>
        <begin position="182"/>
        <end position="201"/>
    </location>
</feature>
<feature type="region of interest" description="Disordered" evidence="6">
    <location>
        <begin position="220"/>
        <end position="249"/>
    </location>
</feature>
<dbReference type="AlphaFoldDB" id="A0A4V1X8K5"/>
<comment type="similarity">
    <text evidence="5">Belongs to the anthrone oxygenase family.</text>
</comment>
<evidence type="ECO:0000256" key="7">
    <source>
        <dbReference type="SAM" id="Phobius"/>
    </source>
</evidence>
<sequence length="287" mass="28826">MGGGYPTSAAPPPPLGLELSGISVPPLGITLSGIHQPQLGSTTKASSPASQEPTSPESGGAQSPQPSTAKATTTTSNARVPATSTSKPTSSPQPTSSPSGGIAAISLFDVPELQSQPASRSLPSTRWLFSRGSHIFPQAVSLAGAGFLYLAYAALPPATTATGGSLLSLRHVGINGAAVNGYLAAAALSVAIAPFTVCVMLPTTNFALIRMNAEKGGARSAGDGVAGKGGASEFTGLSRPQTRTQVSTAEEDENVRRLLEKFGKLNLVRAVLLGAGGVLGLWTALQG</sequence>
<proteinExistence type="inferred from homology"/>
<dbReference type="GO" id="GO:0016020">
    <property type="term" value="C:membrane"/>
    <property type="evidence" value="ECO:0007669"/>
    <property type="project" value="UniProtKB-SubCell"/>
</dbReference>
<protein>
    <submittedName>
        <fullName evidence="8">Uncharacterized protein</fullName>
    </submittedName>
</protein>
<keyword evidence="4 7" id="KW-0472">Membrane</keyword>